<comment type="similarity">
    <text evidence="5">Belongs to the PINX1 family.</text>
</comment>
<feature type="compositionally biased region" description="Basic and acidic residues" evidence="8">
    <location>
        <begin position="314"/>
        <end position="329"/>
    </location>
</feature>
<evidence type="ECO:0000259" key="9">
    <source>
        <dbReference type="PROSITE" id="PS50174"/>
    </source>
</evidence>
<feature type="region of interest" description="Disordered" evidence="8">
    <location>
        <begin position="1"/>
        <end position="22"/>
    </location>
</feature>
<evidence type="ECO:0000256" key="5">
    <source>
        <dbReference type="ARBA" id="ARBA00038007"/>
    </source>
</evidence>
<keyword evidence="3" id="KW-0698">rRNA processing</keyword>
<evidence type="ECO:0000256" key="4">
    <source>
        <dbReference type="ARBA" id="ARBA00023242"/>
    </source>
</evidence>
<feature type="compositionally biased region" description="Low complexity" evidence="8">
    <location>
        <begin position="246"/>
        <end position="270"/>
    </location>
</feature>
<feature type="compositionally biased region" description="Basic residues" evidence="8">
    <location>
        <begin position="1"/>
        <end position="11"/>
    </location>
</feature>
<dbReference type="Proteomes" id="UP001562354">
    <property type="component" value="Unassembled WGS sequence"/>
</dbReference>
<sequence>MGLSAPKKRAKLSHDPNNTAWARNTESFGHKILSSQGWTPGQTLGASDAAHAEHYTAGSASHIRVLLKDDQLGLGAKRGGNNADTFGLSLFSGILGRLNGKTEEQVGKEQQAQRDVELALYQSRKGGYVNFVSAGFLVGDRIDKAEIVKKADLDEATKESVAAVASEDARGAKRKRAGGDGEEKTPLESDNDDNSDSSHSSDEEEEEETKPKAKKSKKSSKKEKTTEQEPPNTTTKPARKSKTTDPKTTNTTTTSDSDSEASSSHSSSNASEKKSSRKTTKKSKKESKKSSSTRKSASRPSTDDDESAAAKALKKAEKLARKAEREERRARKAARRAAKEAKRSASASTTASAGGAAATAAVAAAVPLIGRHAVRQRYIAAKGRAHMDPQALKEIFMVKA</sequence>
<evidence type="ECO:0000313" key="10">
    <source>
        <dbReference type="EMBL" id="KAL1304620.1"/>
    </source>
</evidence>
<reference evidence="10 11" key="1">
    <citation type="submission" date="2024-07" db="EMBL/GenBank/DDBJ databases">
        <title>Draft sequence of the Neodothiora populina.</title>
        <authorList>
            <person name="Drown D.D."/>
            <person name="Schuette U.S."/>
            <person name="Buechlein A.B."/>
            <person name="Rusch D.R."/>
            <person name="Winton L.W."/>
            <person name="Adams G.A."/>
        </authorList>
    </citation>
    <scope>NUCLEOTIDE SEQUENCE [LARGE SCALE GENOMIC DNA]</scope>
    <source>
        <strain evidence="10 11">CPC 39397</strain>
    </source>
</reference>
<dbReference type="EMBL" id="JBFMKM010000008">
    <property type="protein sequence ID" value="KAL1304620.1"/>
    <property type="molecule type" value="Genomic_DNA"/>
</dbReference>
<comment type="caution">
    <text evidence="10">The sequence shown here is derived from an EMBL/GenBank/DDBJ whole genome shotgun (WGS) entry which is preliminary data.</text>
</comment>
<feature type="compositionally biased region" description="Basic residues" evidence="8">
    <location>
        <begin position="275"/>
        <end position="287"/>
    </location>
</feature>
<gene>
    <name evidence="10" type="ORF">AAFC00_003587</name>
</gene>
<evidence type="ECO:0000256" key="7">
    <source>
        <dbReference type="ARBA" id="ARBA00043878"/>
    </source>
</evidence>
<keyword evidence="11" id="KW-1185">Reference proteome</keyword>
<evidence type="ECO:0000256" key="1">
    <source>
        <dbReference type="ARBA" id="ARBA00004604"/>
    </source>
</evidence>
<dbReference type="PANTHER" id="PTHR23149:SF31">
    <property type="entry name" value="PROTEIN PXR1"/>
    <property type="match status" value="1"/>
</dbReference>
<organism evidence="10 11">
    <name type="scientific">Neodothiora populina</name>
    <dbReference type="NCBI Taxonomy" id="2781224"/>
    <lineage>
        <taxon>Eukaryota</taxon>
        <taxon>Fungi</taxon>
        <taxon>Dikarya</taxon>
        <taxon>Ascomycota</taxon>
        <taxon>Pezizomycotina</taxon>
        <taxon>Dothideomycetes</taxon>
        <taxon>Dothideomycetidae</taxon>
        <taxon>Dothideales</taxon>
        <taxon>Dothioraceae</taxon>
        <taxon>Neodothiora</taxon>
    </lineage>
</organism>
<dbReference type="SMART" id="SM00443">
    <property type="entry name" value="G_patch"/>
    <property type="match status" value="1"/>
</dbReference>
<feature type="compositionally biased region" description="Basic residues" evidence="8">
    <location>
        <begin position="212"/>
        <end position="221"/>
    </location>
</feature>
<evidence type="ECO:0000256" key="6">
    <source>
        <dbReference type="ARBA" id="ARBA00041961"/>
    </source>
</evidence>
<dbReference type="InterPro" id="IPR050656">
    <property type="entry name" value="PINX1"/>
</dbReference>
<feature type="domain" description="G-patch" evidence="9">
    <location>
        <begin position="25"/>
        <end position="79"/>
    </location>
</feature>
<comment type="subcellular location">
    <subcellularLocation>
        <location evidence="1">Nucleus</location>
        <location evidence="1">Nucleolus</location>
    </subcellularLocation>
</comment>
<dbReference type="PROSITE" id="PS50174">
    <property type="entry name" value="G_PATCH"/>
    <property type="match status" value="1"/>
</dbReference>
<name>A0ABR3PEP8_9PEZI</name>
<protein>
    <recommendedName>
        <fullName evidence="6">PinX1-related protein 1</fullName>
    </recommendedName>
</protein>
<keyword evidence="2" id="KW-0690">Ribosome biogenesis</keyword>
<feature type="compositionally biased region" description="Low complexity" evidence="8">
    <location>
        <begin position="344"/>
        <end position="355"/>
    </location>
</feature>
<evidence type="ECO:0000256" key="2">
    <source>
        <dbReference type="ARBA" id="ARBA00022517"/>
    </source>
</evidence>
<dbReference type="InterPro" id="IPR000467">
    <property type="entry name" value="G_patch_dom"/>
</dbReference>
<evidence type="ECO:0000256" key="3">
    <source>
        <dbReference type="ARBA" id="ARBA00022552"/>
    </source>
</evidence>
<dbReference type="Pfam" id="PF01585">
    <property type="entry name" value="G-patch"/>
    <property type="match status" value="1"/>
</dbReference>
<proteinExistence type="inferred from homology"/>
<evidence type="ECO:0000313" key="11">
    <source>
        <dbReference type="Proteomes" id="UP001562354"/>
    </source>
</evidence>
<keyword evidence="4" id="KW-0539">Nucleus</keyword>
<dbReference type="PANTHER" id="PTHR23149">
    <property type="entry name" value="G PATCH DOMAIN CONTAINING PROTEIN"/>
    <property type="match status" value="1"/>
</dbReference>
<comment type="function">
    <text evidence="7">Involved in rRNA-processing at A0, A1 and A2 sites and negatively regulates telomerase.</text>
</comment>
<evidence type="ECO:0000256" key="8">
    <source>
        <dbReference type="SAM" id="MobiDB-lite"/>
    </source>
</evidence>
<feature type="region of interest" description="Disordered" evidence="8">
    <location>
        <begin position="155"/>
        <end position="355"/>
    </location>
</feature>
<dbReference type="GeneID" id="95977288"/>
<dbReference type="RefSeq" id="XP_069200895.1">
    <property type="nucleotide sequence ID" value="XM_069343081.1"/>
</dbReference>
<feature type="compositionally biased region" description="Basic and acidic residues" evidence="8">
    <location>
        <begin position="167"/>
        <end position="187"/>
    </location>
</feature>
<accession>A0ABR3PEP8</accession>